<dbReference type="PROSITE" id="PS51192">
    <property type="entry name" value="HELICASE_ATP_BIND_1"/>
    <property type="match status" value="1"/>
</dbReference>
<dbReference type="PANTHER" id="PTHR41313:SF1">
    <property type="entry name" value="DNA METHYLASE ADENINE-SPECIFIC DOMAIN-CONTAINING PROTEIN"/>
    <property type="match status" value="1"/>
</dbReference>
<dbReference type="EMBL" id="AHNR02000004">
    <property type="protein sequence ID" value="EKR57172.1"/>
    <property type="molecule type" value="Genomic_DNA"/>
</dbReference>
<dbReference type="RefSeq" id="WP_002122269.1">
    <property type="nucleotide sequence ID" value="NZ_AHNR02000004.1"/>
</dbReference>
<dbReference type="SMART" id="SM00487">
    <property type="entry name" value="DEXDc"/>
    <property type="match status" value="1"/>
</dbReference>
<feature type="coiled-coil region" evidence="1">
    <location>
        <begin position="1624"/>
        <end position="1707"/>
    </location>
</feature>
<sequence length="1745" mass="197384">MNQHEIIQTFLKARKFEVGRESIRKDGIYRKISDSGKKSKQWKLVQKHSEDKNRFSKIFEAITNFFGAMLPNKTIPKQEYESNKIKSKGISIQEWTKHFTRYFEIKSQIDAIFHQERFANNTNSIINNESGSNQVANNTNSTIINNKSGSNQVANFIANNTNQNTDKFTYKKSIFKLLYDIYGDRKSNGNANRINESNQGVGLSNPTDKGSKLGVSEPSQNGESGRSGANSGKSALASRKPGSRSESGISSNERLTKEESIALKVVEGLKTFRGLWNNKKQNEINLECKRILSTTPHDQITSDQKDILRLYEGSGGQTTNNEVDANRGMLYQFLTPRKIVEKMQDILSRYVQDGANGLEPSAGIGRFAEGKGGKYNWDMLEYNPDDKTAFAIARILYPDANISDNAFETLFINNKNQSVGENYKGKKFQFVAGNPPYGAMEGKYKAIEGKGWKRYEHYFINRGIDVLEEGGILTFIVPQSFLNANNEKWKNQIFDKAELLEAYRLPEGAFGNTQIGTDIIVLRKNTTNSKNNSLAFSGKYFENNPEHVFGSVEKRKNRFGKEEDYVKGEITDFLNFNLPLRSEMSEEQKAAISEGLVGNTNAKGKQVLKTVSEAKKVNKKRETKEKISNAVRSTIGAERKIDPKDLYTQEEFIQKYGKKYDRVDLDIVRNILPTGSLPESQVFNVQKMSKMNNEIYPDFIYASGDITEKLRTLEIEKDTLSPEEYSKQKNLLESVLPKKVKLENIILTPIEPFAKGFIFEDNTSLIEKFKKFILGEPIVGRYGKYEGKIIDYKGGLPSEYFTNYTITKSDILAYLSGERVTGRNDVVYDKTTGETTKIETNKLKKKERKEIGNKLFQQFIQESLSNDERADLTKKWNEQYNSVVNIDGSKIPVVLEGMSKLFKGNKQDFRPTQTNFISRFMTQGVGCATHEVGLGKTWTGMASNISAMQSGKCKKPLIVVPTSVLQNWALEFKERFPNVPVQMVGSPELNNLNKSENGFQVEEGVVTIMSYDAFTQFGFSNERYEELTNQVRDQIYNPDNSKEKKREKAQMDEKSNSIVSEAVKGTRSDLLFDKAGFDHITIDEAHNFNNIFVDVASTKGKTENKLKGREDDTGVNEFDGITGGTPSARGIKLWLAARHILEKNNDRNVLLLSATPFTNNPLQIYSLLSIVAKKRMEKMGITNVRDFLGTFVETRYENVIEGNGKVVNKQVVRSFKNAQALQNLISEYFDFQSGDANGVERPNLKMKAITLPLTSEQEQIRNRLESMYDLRDASGGALGGASLVSILSQQMMNISPALVKKGEGEVWNYAGEINPEGDKDIVERSPKLQFIADSLAEFYNQYKKSKPGERIPGQLMFMPKGVEYISKIKQYLMVKHGIPEDAIGVLTSDTKIKKAKDPELAKQGLSRFTEISDQFNSSEHPCKILIGSDVIKEGVSLNNNTIAAYNASIDWNPTTEVQKRGRHHRPGNLQKNVQWIDILMEDSIDSKLYQKQSEKISRINQIFERSGSAAIDVSDINPEELKTEIIRDPKRKAQFVVNEEAAKVRQESKDLRGRSFTLQGIVDEIRELRNLISNEENSLNREKKELKENLEEFNKLKETGRYESYGPHSELGISYQKKTIQDIAAKLAIKKAKLKRNEDNLEKKGLSDLEKAEAEANKLLGESDTLSEKVSEILGNKKEEYIAKFTKELAEKEKNKANESIDAIVKKHVGELLSVAGINEYRKSLALDLEIRNRFTLKRFLKSAC</sequence>
<feature type="coiled-coil region" evidence="1">
    <location>
        <begin position="1558"/>
        <end position="1599"/>
    </location>
</feature>
<keyword evidence="5" id="KW-0808">Transferase</keyword>
<keyword evidence="5" id="KW-0489">Methyltransferase</keyword>
<dbReference type="GO" id="GO:0009007">
    <property type="term" value="F:site-specific DNA-methyltransferase (adenine-specific) activity"/>
    <property type="evidence" value="ECO:0007669"/>
    <property type="project" value="UniProtKB-EC"/>
</dbReference>
<dbReference type="InterPro" id="IPR027417">
    <property type="entry name" value="P-loop_NTPase"/>
</dbReference>
<feature type="compositionally biased region" description="Polar residues" evidence="2">
    <location>
        <begin position="188"/>
        <end position="208"/>
    </location>
</feature>
<gene>
    <name evidence="5" type="ORF">LEP1GSC105_0173</name>
</gene>
<dbReference type="Pfam" id="PF00176">
    <property type="entry name" value="SNF2-rel_dom"/>
    <property type="match status" value="1"/>
</dbReference>
<dbReference type="InterPro" id="IPR014001">
    <property type="entry name" value="Helicase_ATP-bd"/>
</dbReference>
<dbReference type="Proteomes" id="UP000001340">
    <property type="component" value="Unassembled WGS sequence"/>
</dbReference>
<comment type="caution">
    <text evidence="5">The sequence shown here is derived from an EMBL/GenBank/DDBJ whole genome shotgun (WGS) entry which is preliminary data.</text>
</comment>
<evidence type="ECO:0000313" key="6">
    <source>
        <dbReference type="Proteomes" id="UP000001340"/>
    </source>
</evidence>
<dbReference type="InterPro" id="IPR001650">
    <property type="entry name" value="Helicase_C-like"/>
</dbReference>
<dbReference type="InterPro" id="IPR011639">
    <property type="entry name" value="MethylTrfase_TaqI-like_dom"/>
</dbReference>
<keyword evidence="1" id="KW-0175">Coiled coil</keyword>
<feature type="compositionally biased region" description="Polar residues" evidence="2">
    <location>
        <begin position="244"/>
        <end position="253"/>
    </location>
</feature>
<evidence type="ECO:0000259" key="3">
    <source>
        <dbReference type="PROSITE" id="PS51192"/>
    </source>
</evidence>
<dbReference type="Pfam" id="PF07669">
    <property type="entry name" value="Eco57I"/>
    <property type="match status" value="1"/>
</dbReference>
<dbReference type="PROSITE" id="PS51194">
    <property type="entry name" value="HELICASE_CTER"/>
    <property type="match status" value="1"/>
</dbReference>
<dbReference type="Gene3D" id="3.40.50.150">
    <property type="entry name" value="Vaccinia Virus protein VP39"/>
    <property type="match status" value="1"/>
</dbReference>
<protein>
    <submittedName>
        <fullName evidence="5">Eco57I restriction-modification methylase</fullName>
    </submittedName>
</protein>
<feature type="domain" description="Helicase ATP-binding" evidence="3">
    <location>
        <begin position="917"/>
        <end position="1174"/>
    </location>
</feature>
<dbReference type="Gene3D" id="3.40.50.300">
    <property type="entry name" value="P-loop containing nucleotide triphosphate hydrolases"/>
    <property type="match status" value="2"/>
</dbReference>
<dbReference type="GO" id="GO:0006304">
    <property type="term" value="P:DNA modification"/>
    <property type="evidence" value="ECO:0007669"/>
    <property type="project" value="InterPro"/>
</dbReference>
<dbReference type="SUPFAM" id="SSF52540">
    <property type="entry name" value="P-loop containing nucleoside triphosphate hydrolases"/>
    <property type="match status" value="2"/>
</dbReference>
<evidence type="ECO:0000313" key="5">
    <source>
        <dbReference type="EMBL" id="EKR57172.1"/>
    </source>
</evidence>
<dbReference type="PROSITE" id="PS00092">
    <property type="entry name" value="N6_MTASE"/>
    <property type="match status" value="1"/>
</dbReference>
<dbReference type="InterPro" id="IPR002052">
    <property type="entry name" value="DNA_methylase_N6_adenine_CS"/>
</dbReference>
<feature type="region of interest" description="Disordered" evidence="2">
    <location>
        <begin position="188"/>
        <end position="254"/>
    </location>
</feature>
<reference evidence="5 6" key="1">
    <citation type="submission" date="2012-10" db="EMBL/GenBank/DDBJ databases">
        <authorList>
            <person name="Harkins D.M."/>
            <person name="Durkin A.S."/>
            <person name="Brinkac L.M."/>
            <person name="Haft D.H."/>
            <person name="Selengut J.D."/>
            <person name="Sanka R."/>
            <person name="DePew J."/>
            <person name="Purushe J."/>
            <person name="Chanthongthip A."/>
            <person name="Lattana O."/>
            <person name="Phetsouvanh R."/>
            <person name="Newton P.N."/>
            <person name="Vinetz J.M."/>
            <person name="Sutton G.G."/>
            <person name="Nierman W.C."/>
            <person name="Fouts D.E."/>
        </authorList>
    </citation>
    <scope>NUCLEOTIDE SEQUENCE [LARGE SCALE GENOMIC DNA]</scope>
    <source>
        <strain evidence="5 6">UI 12758</strain>
    </source>
</reference>
<feature type="compositionally biased region" description="Basic and acidic residues" evidence="2">
    <location>
        <begin position="1040"/>
        <end position="1055"/>
    </location>
</feature>
<evidence type="ECO:0000259" key="4">
    <source>
        <dbReference type="PROSITE" id="PS51194"/>
    </source>
</evidence>
<feature type="compositionally biased region" description="Polar residues" evidence="2">
    <location>
        <begin position="217"/>
        <end position="233"/>
    </location>
</feature>
<accession>A0A0E2DNE4</accession>
<dbReference type="GO" id="GO:0005524">
    <property type="term" value="F:ATP binding"/>
    <property type="evidence" value="ECO:0007669"/>
    <property type="project" value="InterPro"/>
</dbReference>
<feature type="domain" description="Helicase C-terminal" evidence="4">
    <location>
        <begin position="1334"/>
        <end position="1522"/>
    </location>
</feature>
<dbReference type="InterPro" id="IPR052933">
    <property type="entry name" value="DNA_Protect_Modify"/>
</dbReference>
<name>A0A0E2DNE4_LEPIR</name>
<evidence type="ECO:0000256" key="1">
    <source>
        <dbReference type="SAM" id="Coils"/>
    </source>
</evidence>
<dbReference type="PANTHER" id="PTHR41313">
    <property type="entry name" value="ADENINE-SPECIFIC METHYLTRANSFERASE"/>
    <property type="match status" value="1"/>
</dbReference>
<dbReference type="Pfam" id="PF00271">
    <property type="entry name" value="Helicase_C"/>
    <property type="match status" value="1"/>
</dbReference>
<organism evidence="5 6">
    <name type="scientific">Leptospira interrogans str. UI 12758</name>
    <dbReference type="NCBI Taxonomy" id="1049938"/>
    <lineage>
        <taxon>Bacteria</taxon>
        <taxon>Pseudomonadati</taxon>
        <taxon>Spirochaetota</taxon>
        <taxon>Spirochaetia</taxon>
        <taxon>Leptospirales</taxon>
        <taxon>Leptospiraceae</taxon>
        <taxon>Leptospira</taxon>
    </lineage>
</organism>
<dbReference type="GO" id="GO:0032259">
    <property type="term" value="P:methylation"/>
    <property type="evidence" value="ECO:0007669"/>
    <property type="project" value="UniProtKB-KW"/>
</dbReference>
<dbReference type="InterPro" id="IPR000330">
    <property type="entry name" value="SNF2_N"/>
</dbReference>
<dbReference type="SUPFAM" id="SSF53335">
    <property type="entry name" value="S-adenosyl-L-methionine-dependent methyltransferases"/>
    <property type="match status" value="1"/>
</dbReference>
<dbReference type="PRINTS" id="PR00507">
    <property type="entry name" value="N12N6MTFRASE"/>
</dbReference>
<dbReference type="GO" id="GO:0003676">
    <property type="term" value="F:nucleic acid binding"/>
    <property type="evidence" value="ECO:0007669"/>
    <property type="project" value="InterPro"/>
</dbReference>
<proteinExistence type="predicted"/>
<feature type="region of interest" description="Disordered" evidence="2">
    <location>
        <begin position="1032"/>
        <end position="1056"/>
    </location>
</feature>
<dbReference type="InterPro" id="IPR029063">
    <property type="entry name" value="SAM-dependent_MTases_sf"/>
</dbReference>
<evidence type="ECO:0000256" key="2">
    <source>
        <dbReference type="SAM" id="MobiDB-lite"/>
    </source>
</evidence>